<sequence>MHGTPHIVSDVMTHTVTAIGRKATFKEIVRLMQDWKVSALPAREPDTHASQPDACPASVEPIGRTPGARDCRSTPSPRHRQQSHSSRWTHRSVGCRCRRSNALWPPLGRTPARWPNLASRSAHCAPSRPTPASAPPGHAAPCRPRPAPRPRRQRPRRRRQSPRSPERSTPRPRRCAVAADFAATATPESSYALPSASITPPHRHNQPEYGMEGLTS</sequence>
<feature type="compositionally biased region" description="Basic residues" evidence="1">
    <location>
        <begin position="146"/>
        <end position="161"/>
    </location>
</feature>
<dbReference type="SUPFAM" id="SSF54631">
    <property type="entry name" value="CBS-domain pair"/>
    <property type="match status" value="1"/>
</dbReference>
<dbReference type="Proteomes" id="UP000238413">
    <property type="component" value="Chromosome"/>
</dbReference>
<name>A0ABN5HUA5_9ACTN</name>
<proteinExistence type="predicted"/>
<feature type="compositionally biased region" description="Low complexity" evidence="1">
    <location>
        <begin position="176"/>
        <end position="185"/>
    </location>
</feature>
<reference evidence="2 3" key="1">
    <citation type="submission" date="2018-02" db="EMBL/GenBank/DDBJ databases">
        <title>Complete genome sequence of Streptomyces dengpaensis, the producer of angucyclines.</title>
        <authorList>
            <person name="Yumei L."/>
        </authorList>
    </citation>
    <scope>NUCLEOTIDE SEQUENCE [LARGE SCALE GENOMIC DNA]</scope>
    <source>
        <strain evidence="2 3">XZHG99</strain>
    </source>
</reference>
<evidence type="ECO:0000313" key="2">
    <source>
        <dbReference type="EMBL" id="AVH54720.1"/>
    </source>
</evidence>
<evidence type="ECO:0008006" key="4">
    <source>
        <dbReference type="Google" id="ProtNLM"/>
    </source>
</evidence>
<organism evidence="2 3">
    <name type="scientific">Streptomyces dengpaensis</name>
    <dbReference type="NCBI Taxonomy" id="2049881"/>
    <lineage>
        <taxon>Bacteria</taxon>
        <taxon>Bacillati</taxon>
        <taxon>Actinomycetota</taxon>
        <taxon>Actinomycetes</taxon>
        <taxon>Kitasatosporales</taxon>
        <taxon>Streptomycetaceae</taxon>
        <taxon>Streptomyces</taxon>
    </lineage>
</organism>
<feature type="compositionally biased region" description="Basic residues" evidence="1">
    <location>
        <begin position="77"/>
        <end position="90"/>
    </location>
</feature>
<protein>
    <recommendedName>
        <fullName evidence="4">CBS domain-containing protein</fullName>
    </recommendedName>
</protein>
<keyword evidence="3" id="KW-1185">Reference proteome</keyword>
<evidence type="ECO:0000256" key="1">
    <source>
        <dbReference type="SAM" id="MobiDB-lite"/>
    </source>
</evidence>
<feature type="region of interest" description="Disordered" evidence="1">
    <location>
        <begin position="43"/>
        <end position="92"/>
    </location>
</feature>
<gene>
    <name evidence="2" type="ORF">C4B68_01570</name>
</gene>
<accession>A0ABN5HUA5</accession>
<dbReference type="EMBL" id="CP026652">
    <property type="protein sequence ID" value="AVH54720.1"/>
    <property type="molecule type" value="Genomic_DNA"/>
</dbReference>
<dbReference type="InterPro" id="IPR046342">
    <property type="entry name" value="CBS_dom_sf"/>
</dbReference>
<evidence type="ECO:0000313" key="3">
    <source>
        <dbReference type="Proteomes" id="UP000238413"/>
    </source>
</evidence>
<feature type="region of interest" description="Disordered" evidence="1">
    <location>
        <begin position="119"/>
        <end position="216"/>
    </location>
</feature>